<dbReference type="PROSITE" id="PS50837">
    <property type="entry name" value="NACHT"/>
    <property type="match status" value="1"/>
</dbReference>
<comment type="caution">
    <text evidence="2">The sequence shown here is derived from an EMBL/GenBank/DDBJ whole genome shotgun (WGS) entry which is preliminary data.</text>
</comment>
<organism evidence="2 3">
    <name type="scientific">Aetokthonos hydrillicola Thurmond2011</name>
    <dbReference type="NCBI Taxonomy" id="2712845"/>
    <lineage>
        <taxon>Bacteria</taxon>
        <taxon>Bacillati</taxon>
        <taxon>Cyanobacteriota</taxon>
        <taxon>Cyanophyceae</taxon>
        <taxon>Nostocales</taxon>
        <taxon>Hapalosiphonaceae</taxon>
        <taxon>Aetokthonos</taxon>
    </lineage>
</organism>
<dbReference type="InterPro" id="IPR007111">
    <property type="entry name" value="NACHT_NTPase"/>
</dbReference>
<dbReference type="Proteomes" id="UP000667802">
    <property type="component" value="Unassembled WGS sequence"/>
</dbReference>
<dbReference type="SUPFAM" id="SSF52540">
    <property type="entry name" value="P-loop containing nucleoside triphosphate hydrolases"/>
    <property type="match status" value="1"/>
</dbReference>
<dbReference type="AlphaFoldDB" id="A0AAP5M9L7"/>
<gene>
    <name evidence="2" type="ORF">G7B40_038025</name>
</gene>
<dbReference type="EMBL" id="JAALHA020000032">
    <property type="protein sequence ID" value="MDR9900306.1"/>
    <property type="molecule type" value="Genomic_DNA"/>
</dbReference>
<proteinExistence type="predicted"/>
<dbReference type="PANTHER" id="PTHR46844:SF1">
    <property type="entry name" value="SLR5058 PROTEIN"/>
    <property type="match status" value="1"/>
</dbReference>
<reference evidence="3" key="1">
    <citation type="journal article" date="2021" name="Science">
        <title>Hunting the eagle killer: A cyanobacterial neurotoxin causes vacuolar myelinopathy.</title>
        <authorList>
            <person name="Breinlinger S."/>
            <person name="Phillips T.J."/>
            <person name="Haram B.N."/>
            <person name="Mares J."/>
            <person name="Martinez Yerena J.A."/>
            <person name="Hrouzek P."/>
            <person name="Sobotka R."/>
            <person name="Henderson W.M."/>
            <person name="Schmieder P."/>
            <person name="Williams S.M."/>
            <person name="Lauderdale J.D."/>
            <person name="Wilde H.D."/>
            <person name="Gerrin W."/>
            <person name="Kust A."/>
            <person name="Washington J.W."/>
            <person name="Wagner C."/>
            <person name="Geier B."/>
            <person name="Liebeke M."/>
            <person name="Enke H."/>
            <person name="Niedermeyer T.H.J."/>
            <person name="Wilde S.B."/>
        </authorList>
    </citation>
    <scope>NUCLEOTIDE SEQUENCE [LARGE SCALE GENOMIC DNA]</scope>
    <source>
        <strain evidence="3">Thurmond2011</strain>
    </source>
</reference>
<feature type="domain" description="NACHT" evidence="1">
    <location>
        <begin position="268"/>
        <end position="407"/>
    </location>
</feature>
<dbReference type="InterPro" id="IPR027417">
    <property type="entry name" value="P-loop_NTPase"/>
</dbReference>
<dbReference type="Gene3D" id="3.40.50.300">
    <property type="entry name" value="P-loop containing nucleotide triphosphate hydrolases"/>
    <property type="match status" value="1"/>
</dbReference>
<evidence type="ECO:0000259" key="1">
    <source>
        <dbReference type="PROSITE" id="PS50837"/>
    </source>
</evidence>
<accession>A0AAP5M9L7</accession>
<protein>
    <submittedName>
        <fullName evidence="2">NACHT domain-containing protein</fullName>
    </submittedName>
</protein>
<evidence type="ECO:0000313" key="2">
    <source>
        <dbReference type="EMBL" id="MDR9900306.1"/>
    </source>
</evidence>
<dbReference type="Pfam" id="PF05729">
    <property type="entry name" value="NACHT"/>
    <property type="match status" value="1"/>
</dbReference>
<keyword evidence="3" id="KW-1185">Reference proteome</keyword>
<name>A0AAP5M9L7_9CYAN</name>
<sequence length="855" mass="99109">MLLVTPPGRERFSEAINKIEKIKERIDKTEQANRQNSFKLIIKNPVISVDIYQVIGEERPEIVHIFCEGNQDGSLVLKDDKGNDQPVSPEDLAEIFKSYTNYVNCVLLNSSFSLKAAKLISQHINYTIGIKESVDNEATIAFSQGFYRVLEFENSNNQDVVIQRAFDEGSRILTLKRKEQEKNPIIVLKKRSQTKYYKGLINKYQRYQTEGLSKDYSLELPEVFVPLKIIATWQNNARSELIKQVINKVNNEREYQIWDFLAATVDKQTIVVLGGPGAGKSSLLRHLTIIYASEEQHKYEPKTPELIPVLLLIRDVYQEIISKTISLVSLINEEVKQIIKENEIIQIVSRWLLEELNRKEGNKCLIMLDGLDEVADETQRRQVSVWVDEQIQAYPNTAFILTSRPGGYKAASLKNARRILEVQPFKLDQVRDFIHKWYLATEKERNPGYESSEIKKQAEQQADDLINRIRNSSPLAAMAVNPLLLTMISMVHHQLSLEKRSLPERRVDLYKEMCEVLLEKRQKEKNISDKLTGKDKQPILQVLALNLMQQTATEFKISQGISWIQEPLAARVSDEIEPEQFIEYICNVSGLLVEKELKYYQFAHLSFQEYLAATQISELNQEELLISNITKSWWAETIRLYAAQSDATGLIREVLKIQSPSVDVMALAYDCLEECVRVDENARRELLQRLEDGLESTDPERFKLAVQVSLIRRFRNFIRINEEIEIDNSYITSAEYQLFLDETCKPRQLQHWQKSNRFPSGDAKRMITSISWENRLKFCVWLGEWYRTRLGNQLGEMAVHYRLPEKEEINIHSINDDRQFSESGIRLAKFQLPSRCSELQTETLQTANKAKLKPH</sequence>
<dbReference type="PANTHER" id="PTHR46844">
    <property type="entry name" value="SLR5058 PROTEIN"/>
    <property type="match status" value="1"/>
</dbReference>
<evidence type="ECO:0000313" key="3">
    <source>
        <dbReference type="Proteomes" id="UP000667802"/>
    </source>
</evidence>